<evidence type="ECO:0000313" key="2">
    <source>
        <dbReference type="Proteomes" id="UP001165186"/>
    </source>
</evidence>
<organism evidence="1 2">
    <name type="scientific">Neofusicoccum parvum</name>
    <dbReference type="NCBI Taxonomy" id="310453"/>
    <lineage>
        <taxon>Eukaryota</taxon>
        <taxon>Fungi</taxon>
        <taxon>Dikarya</taxon>
        <taxon>Ascomycota</taxon>
        <taxon>Pezizomycotina</taxon>
        <taxon>Dothideomycetes</taxon>
        <taxon>Dothideomycetes incertae sedis</taxon>
        <taxon>Botryosphaeriales</taxon>
        <taxon>Botryosphaeriaceae</taxon>
        <taxon>Neofusicoccum</taxon>
    </lineage>
</organism>
<comment type="caution">
    <text evidence="1">The sequence shown here is derived from an EMBL/GenBank/DDBJ whole genome shotgun (WGS) entry which is preliminary data.</text>
</comment>
<dbReference type="Proteomes" id="UP001165186">
    <property type="component" value="Unassembled WGS sequence"/>
</dbReference>
<accession>A0ACB5SMT3</accession>
<reference evidence="1" key="1">
    <citation type="submission" date="2024-09" db="EMBL/GenBank/DDBJ databases">
        <title>Draft Genome Sequences of Neofusicoccum parvum.</title>
        <authorList>
            <person name="Ashida A."/>
            <person name="Camagna M."/>
            <person name="Tanaka A."/>
            <person name="Takemoto D."/>
        </authorList>
    </citation>
    <scope>NUCLEOTIDE SEQUENCE</scope>
    <source>
        <strain evidence="1">PPO83</strain>
    </source>
</reference>
<protein>
    <submittedName>
        <fullName evidence="1">Uncharacterized protein</fullName>
    </submittedName>
</protein>
<proteinExistence type="predicted"/>
<sequence>MTAEVTRPASFAEPRPHGKVNTGRHDPLYEDDRAALEAIGKTQAFHRKFDFWSALGFTVCISGTWEGIVAAFLQGLALGGPVGLLYGYILTAVAMTCVAAVIAELSSMWPSSGAQYHWIAELSPPKQRPFISWIGGWLSYCYAWLATASCAMGVAVQVQAYVTLSRPSYEPERWHAYIIYAFVICFYTLLNVFGVKALHSLNLLGIGTHLGGYLLTIIIMLVYTKDKHSADYVFTTFLNSSGWSSNGVAFCTGLSTSLFGFGGLETAAHFSEEIKHVRTSVPRAIFWTALINAIITLPWLIVLLYCSGNIDDVLSSKIGPISPVTQVRPLPT</sequence>
<keyword evidence="2" id="KW-1185">Reference proteome</keyword>
<name>A0ACB5SMT3_9PEZI</name>
<gene>
    <name evidence="1" type="primary">g3130</name>
    <name evidence="1" type="ORF">NpPPO83_00003130</name>
</gene>
<evidence type="ECO:0000313" key="1">
    <source>
        <dbReference type="EMBL" id="GME48598.1"/>
    </source>
</evidence>
<dbReference type="EMBL" id="BSXG01000143">
    <property type="protein sequence ID" value="GME48598.1"/>
    <property type="molecule type" value="Genomic_DNA"/>
</dbReference>